<dbReference type="GO" id="GO:0016787">
    <property type="term" value="F:hydrolase activity"/>
    <property type="evidence" value="ECO:0007669"/>
    <property type="project" value="UniProtKB-KW"/>
</dbReference>
<dbReference type="RefSeq" id="WP_040007498.1">
    <property type="nucleotide sequence ID" value="NZ_CP009574.1"/>
</dbReference>
<dbReference type="Gene3D" id="3.30.2010.10">
    <property type="entry name" value="Metalloproteases ('zincins'), catalytic domain"/>
    <property type="match status" value="1"/>
</dbReference>
<dbReference type="AlphaFoldDB" id="A0A097ELV9"/>
<dbReference type="STRING" id="1547445.LO80_00260"/>
<dbReference type="InterPro" id="IPR053136">
    <property type="entry name" value="UTP_pyrophosphatase-like"/>
</dbReference>
<sequence>MIDYDYNVVYKDVKDITVKVKPNLTVELVAPYDTSEQHIIKILQKRDLWVHKNLDIFRQAQQSERKLVSGEDFIYLGRRYRLKVILSETNKAVLKNGYMNLYCKDTQDSEFKNSIIEDFYKTKAQEHFQKVINKFRDFYSEDVIFRIRKMKTRWGSCNPVKGYINLNQELIKKPKKAIEYVVFHEIAHLKHHNHDNSFYNYLSAYMPDWRDIKYRLDHHV</sequence>
<name>A0A097ELV9_9GAMM</name>
<accession>A0A097ELV9</accession>
<dbReference type="PANTHER" id="PTHR30399">
    <property type="entry name" value="UNCHARACTERIZED PROTEIN YGJP"/>
    <property type="match status" value="1"/>
</dbReference>
<evidence type="ECO:0000313" key="3">
    <source>
        <dbReference type="Proteomes" id="UP000029672"/>
    </source>
</evidence>
<keyword evidence="2" id="KW-0378">Hydrolase</keyword>
<dbReference type="eggNOG" id="COG1451">
    <property type="taxonomic scope" value="Bacteria"/>
</dbReference>
<dbReference type="OrthoDB" id="9811177at2"/>
<keyword evidence="3" id="KW-1185">Reference proteome</keyword>
<organism evidence="2 3">
    <name type="scientific">Candidatus Francisella endociliophora</name>
    <dbReference type="NCBI Taxonomy" id="653937"/>
    <lineage>
        <taxon>Bacteria</taxon>
        <taxon>Pseudomonadati</taxon>
        <taxon>Pseudomonadota</taxon>
        <taxon>Gammaproteobacteria</taxon>
        <taxon>Thiotrichales</taxon>
        <taxon>Francisellaceae</taxon>
        <taxon>Francisella</taxon>
    </lineage>
</organism>
<dbReference type="InterPro" id="IPR002725">
    <property type="entry name" value="YgjP-like_metallopeptidase"/>
</dbReference>
<gene>
    <name evidence="2" type="ORF">LO80_00260</name>
</gene>
<protein>
    <submittedName>
        <fullName evidence="2">Hydrolase</fullName>
    </submittedName>
</protein>
<dbReference type="Pfam" id="PF01863">
    <property type="entry name" value="YgjP-like"/>
    <property type="match status" value="1"/>
</dbReference>
<dbReference type="CDD" id="cd07344">
    <property type="entry name" value="M48_yhfN_like"/>
    <property type="match status" value="1"/>
</dbReference>
<feature type="domain" description="YgjP-like metallopeptidase" evidence="1">
    <location>
        <begin position="14"/>
        <end position="219"/>
    </location>
</feature>
<evidence type="ECO:0000313" key="2">
    <source>
        <dbReference type="EMBL" id="AIT08555.1"/>
    </source>
</evidence>
<proteinExistence type="predicted"/>
<evidence type="ECO:0000259" key="1">
    <source>
        <dbReference type="Pfam" id="PF01863"/>
    </source>
</evidence>
<reference evidence="2 3" key="1">
    <citation type="submission" date="2014-10" db="EMBL/GenBank/DDBJ databases">
        <title>Whole genome sequence of Francisella endociliophora strain FSC1006, isolated from a laboratory culture of the marine ciliate Euplotes raikovi.</title>
        <authorList>
            <person name="Granberg M."/>
            <person name="Backman S."/>
            <person name="Lundmark E."/>
            <person name="Nilsson E."/>
            <person name="Karlsson E."/>
            <person name="Thelaus J."/>
            <person name="Ohrman C."/>
            <person name="Larkeryd A."/>
            <person name="Stenberg P."/>
        </authorList>
    </citation>
    <scope>NUCLEOTIDE SEQUENCE [LARGE SCALE GENOMIC DNA]</scope>
    <source>
        <strain evidence="2 3">FSC1006</strain>
    </source>
</reference>
<dbReference type="HOGENOM" id="CLU_065947_1_1_6"/>
<dbReference type="PANTHER" id="PTHR30399:SF1">
    <property type="entry name" value="UTP PYROPHOSPHATASE"/>
    <property type="match status" value="1"/>
</dbReference>
<dbReference type="KEGG" id="frf:LO80_00260"/>
<dbReference type="EMBL" id="CP009574">
    <property type="protein sequence ID" value="AIT08555.1"/>
    <property type="molecule type" value="Genomic_DNA"/>
</dbReference>
<dbReference type="Proteomes" id="UP000029672">
    <property type="component" value="Chromosome"/>
</dbReference>